<evidence type="ECO:0000313" key="3">
    <source>
        <dbReference type="Proteomes" id="UP000198548"/>
    </source>
</evidence>
<dbReference type="OrthoDB" id="1907105at2"/>
<reference evidence="2 3" key="1">
    <citation type="submission" date="2016-10" db="EMBL/GenBank/DDBJ databases">
        <authorList>
            <person name="de Groot N.N."/>
        </authorList>
    </citation>
    <scope>NUCLEOTIDE SEQUENCE [LARGE SCALE GENOMIC DNA]</scope>
    <source>
        <strain evidence="2 3">DSM 19182</strain>
    </source>
</reference>
<reference evidence="1 4" key="2">
    <citation type="submission" date="2019-07" db="EMBL/GenBank/DDBJ databases">
        <title>Whole genome shotgun sequence of Alkalibacterium putridalgicola NBRC 103243.</title>
        <authorList>
            <person name="Hosoyama A."/>
            <person name="Uohara A."/>
            <person name="Ohji S."/>
            <person name="Ichikawa N."/>
        </authorList>
    </citation>
    <scope>NUCLEOTIDE SEQUENCE [LARGE SCALE GENOMIC DNA]</scope>
    <source>
        <strain evidence="1 4">NBRC 103243</strain>
    </source>
</reference>
<keyword evidence="4" id="KW-1185">Reference proteome</keyword>
<dbReference type="Proteomes" id="UP000321425">
    <property type="component" value="Unassembled WGS sequence"/>
</dbReference>
<name>A0A1H7RK90_9LACT</name>
<dbReference type="STRING" id="426703.SAMN04488100_10520"/>
<evidence type="ECO:0000313" key="1">
    <source>
        <dbReference type="EMBL" id="GEK88879.1"/>
    </source>
</evidence>
<protein>
    <submittedName>
        <fullName evidence="2">Phage tail protein</fullName>
    </submittedName>
</protein>
<organism evidence="2 3">
    <name type="scientific">Alkalibacterium putridalgicola</name>
    <dbReference type="NCBI Taxonomy" id="426703"/>
    <lineage>
        <taxon>Bacteria</taxon>
        <taxon>Bacillati</taxon>
        <taxon>Bacillota</taxon>
        <taxon>Bacilli</taxon>
        <taxon>Lactobacillales</taxon>
        <taxon>Carnobacteriaceae</taxon>
        <taxon>Alkalibacterium</taxon>
    </lineage>
</organism>
<dbReference type="RefSeq" id="WP_091486955.1">
    <property type="nucleotide sequence ID" value="NZ_BJUX01000008.1"/>
</dbReference>
<proteinExistence type="predicted"/>
<dbReference type="Gene3D" id="2.40.30.200">
    <property type="match status" value="1"/>
</dbReference>
<evidence type="ECO:0000313" key="4">
    <source>
        <dbReference type="Proteomes" id="UP000321425"/>
    </source>
</evidence>
<dbReference type="AlphaFoldDB" id="A0A1H7RK90"/>
<sequence>MIGIEFNGKHSYKDLGLTITPDRIIGRPSKEKKKRKPTYSNTEHDFSRLYGSETYRNRLLTYSFNVLEKSKVNLSYKMIEVVDWLMNSDGRKPLIDEGIPGYYFMAEVENETDIDENWTDGIITVSFVAYPFMRKEKPEGSPYWDDYTILDIYQETSFDISGSKTITLVNNGSATVRPEITASSQMSITKGQRTFMAPEGTSESYQLTLATGETTLTVEGNGSISFEWHKEVL</sequence>
<dbReference type="Proteomes" id="UP000198548">
    <property type="component" value="Unassembled WGS sequence"/>
</dbReference>
<gene>
    <name evidence="1" type="ORF">APU01nite_09180</name>
    <name evidence="2" type="ORF">SAMN04488100_10520</name>
</gene>
<dbReference type="EMBL" id="FOBL01000005">
    <property type="protein sequence ID" value="SEL60525.1"/>
    <property type="molecule type" value="Genomic_DNA"/>
</dbReference>
<evidence type="ECO:0000313" key="2">
    <source>
        <dbReference type="EMBL" id="SEL60525.1"/>
    </source>
</evidence>
<dbReference type="EMBL" id="BJUX01000008">
    <property type="protein sequence ID" value="GEK88879.1"/>
    <property type="molecule type" value="Genomic_DNA"/>
</dbReference>
<accession>A0A1H7RK90</accession>